<keyword evidence="2" id="KW-1185">Reference proteome</keyword>
<dbReference type="PANTHER" id="PTHR11012">
    <property type="entry name" value="PROTEIN KINASE-LIKE DOMAIN-CONTAINING"/>
    <property type="match status" value="1"/>
</dbReference>
<evidence type="ECO:0000313" key="1">
    <source>
        <dbReference type="EMBL" id="KAL1140754.1"/>
    </source>
</evidence>
<reference evidence="1 2" key="1">
    <citation type="submission" date="2024-07" db="EMBL/GenBank/DDBJ databases">
        <title>Chromosome-level genome assembly of the water stick insect Ranatra chinensis (Heteroptera: Nepidae).</title>
        <authorList>
            <person name="Liu X."/>
        </authorList>
    </citation>
    <scope>NUCLEOTIDE SEQUENCE [LARGE SCALE GENOMIC DNA]</scope>
    <source>
        <strain evidence="1">Cailab_2021Rc</strain>
        <tissue evidence="1">Muscle</tissue>
    </source>
</reference>
<organism evidence="1 2">
    <name type="scientific">Ranatra chinensis</name>
    <dbReference type="NCBI Taxonomy" id="642074"/>
    <lineage>
        <taxon>Eukaryota</taxon>
        <taxon>Metazoa</taxon>
        <taxon>Ecdysozoa</taxon>
        <taxon>Arthropoda</taxon>
        <taxon>Hexapoda</taxon>
        <taxon>Insecta</taxon>
        <taxon>Pterygota</taxon>
        <taxon>Neoptera</taxon>
        <taxon>Paraneoptera</taxon>
        <taxon>Hemiptera</taxon>
        <taxon>Heteroptera</taxon>
        <taxon>Panheteroptera</taxon>
        <taxon>Nepomorpha</taxon>
        <taxon>Nepidae</taxon>
        <taxon>Ranatrinae</taxon>
        <taxon>Ranatra</taxon>
    </lineage>
</organism>
<proteinExistence type="predicted"/>
<dbReference type="EMBL" id="JBFDAA010000001">
    <property type="protein sequence ID" value="KAL1140754.1"/>
    <property type="molecule type" value="Genomic_DNA"/>
</dbReference>
<dbReference type="AlphaFoldDB" id="A0ABD0YXT3"/>
<gene>
    <name evidence="1" type="ORF">AAG570_000684</name>
</gene>
<protein>
    <submittedName>
        <fullName evidence="1">Uncharacterized protein</fullName>
    </submittedName>
</protein>
<dbReference type="PANTHER" id="PTHR11012:SF56">
    <property type="entry name" value="CHK KINASE-LIKE DOMAIN-CONTAINING PROTEIN-RELATED"/>
    <property type="match status" value="1"/>
</dbReference>
<sequence>MASKHRNLFYDKQETGFDGNRYAQFAILLFVDFQESHFNTFGWDLTYFFHMSMSLSDMGSGQDCLIRAYRMSLLETFEKFDFAPENTPTVEDIEDELDRLLLFGFAIAAAFLPVVMDVDVGLAAEDVLDDSEASAAKRMAVYSNEKFTEVIKPMLEKCLKLGKL</sequence>
<comment type="caution">
    <text evidence="1">The sequence shown here is derived from an EMBL/GenBank/DDBJ whole genome shotgun (WGS) entry which is preliminary data.</text>
</comment>
<dbReference type="Pfam" id="PF02958">
    <property type="entry name" value="EcKL"/>
    <property type="match status" value="1"/>
</dbReference>
<dbReference type="Proteomes" id="UP001558652">
    <property type="component" value="Unassembled WGS sequence"/>
</dbReference>
<name>A0ABD0YXT3_9HEMI</name>
<evidence type="ECO:0000313" key="2">
    <source>
        <dbReference type="Proteomes" id="UP001558652"/>
    </source>
</evidence>
<dbReference type="InterPro" id="IPR004119">
    <property type="entry name" value="EcKL"/>
</dbReference>
<accession>A0ABD0YXT3</accession>